<dbReference type="PROSITE" id="PS51352">
    <property type="entry name" value="THIOREDOXIN_2"/>
    <property type="match status" value="1"/>
</dbReference>
<comment type="function">
    <text evidence="7">Thiol-specific peroxidase that catalyzes the reduction of hydrogen peroxide and organic hydroperoxides to water and alcohols, respectively. Plays a role in cell protection against oxidative stress by detoxifying peroxides.</text>
</comment>
<name>A0A427Y4I7_9TREE</name>
<evidence type="ECO:0000256" key="4">
    <source>
        <dbReference type="ARBA" id="ARBA00023002"/>
    </source>
</evidence>
<keyword evidence="4 7" id="KW-0560">Oxidoreductase</keyword>
<dbReference type="CDD" id="cd03013">
    <property type="entry name" value="PRX5_like"/>
    <property type="match status" value="1"/>
</dbReference>
<dbReference type="SUPFAM" id="SSF52833">
    <property type="entry name" value="Thioredoxin-like"/>
    <property type="match status" value="1"/>
</dbReference>
<dbReference type="InterPro" id="IPR013766">
    <property type="entry name" value="Thioredoxin_domain"/>
</dbReference>
<evidence type="ECO:0000256" key="6">
    <source>
        <dbReference type="PIRSR" id="PIRSR637944-1"/>
    </source>
</evidence>
<dbReference type="GO" id="GO:0005829">
    <property type="term" value="C:cytosol"/>
    <property type="evidence" value="ECO:0007669"/>
    <property type="project" value="TreeGrafter"/>
</dbReference>
<reference evidence="9 10" key="1">
    <citation type="submission" date="2018-11" db="EMBL/GenBank/DDBJ databases">
        <title>Genome sequence of Apiotrichum porosum DSM 27194.</title>
        <authorList>
            <person name="Aliyu H."/>
            <person name="Gorte O."/>
            <person name="Ochsenreither K."/>
        </authorList>
    </citation>
    <scope>NUCLEOTIDE SEQUENCE [LARGE SCALE GENOMIC DNA]</scope>
    <source>
        <strain evidence="9 10">DSM 27194</strain>
    </source>
</reference>
<dbReference type="Pfam" id="PF08534">
    <property type="entry name" value="Redoxin"/>
    <property type="match status" value="1"/>
</dbReference>
<evidence type="ECO:0000313" key="10">
    <source>
        <dbReference type="Proteomes" id="UP000279236"/>
    </source>
</evidence>
<gene>
    <name evidence="9" type="ORF">EHS24_004187</name>
</gene>
<dbReference type="Proteomes" id="UP000279236">
    <property type="component" value="Unassembled WGS sequence"/>
</dbReference>
<dbReference type="PANTHER" id="PTHR10430">
    <property type="entry name" value="PEROXIREDOXIN"/>
    <property type="match status" value="1"/>
</dbReference>
<dbReference type="GO" id="GO:0045454">
    <property type="term" value="P:cell redox homeostasis"/>
    <property type="evidence" value="ECO:0007669"/>
    <property type="project" value="TreeGrafter"/>
</dbReference>
<keyword evidence="2 7" id="KW-0575">Peroxidase</keyword>
<dbReference type="EMBL" id="RSCE01000002">
    <property type="protein sequence ID" value="RSH85999.1"/>
    <property type="molecule type" value="Genomic_DNA"/>
</dbReference>
<keyword evidence="3 7" id="KW-0049">Antioxidant</keyword>
<protein>
    <recommendedName>
        <fullName evidence="8">Thioredoxin domain-containing protein</fullName>
    </recommendedName>
</protein>
<dbReference type="GO" id="GO:0005739">
    <property type="term" value="C:mitochondrion"/>
    <property type="evidence" value="ECO:0007669"/>
    <property type="project" value="TreeGrafter"/>
</dbReference>
<evidence type="ECO:0000256" key="1">
    <source>
        <dbReference type="ARBA" id="ARBA00010505"/>
    </source>
</evidence>
<dbReference type="GO" id="GO:0005777">
    <property type="term" value="C:peroxisome"/>
    <property type="evidence" value="ECO:0007669"/>
    <property type="project" value="TreeGrafter"/>
</dbReference>
<proteinExistence type="inferred from homology"/>
<dbReference type="GO" id="GO:0034599">
    <property type="term" value="P:cellular response to oxidative stress"/>
    <property type="evidence" value="ECO:0007669"/>
    <property type="project" value="InterPro"/>
</dbReference>
<dbReference type="AlphaFoldDB" id="A0A427Y4I7"/>
<dbReference type="InterPro" id="IPR013740">
    <property type="entry name" value="Redoxin"/>
</dbReference>
<dbReference type="Gene3D" id="3.40.30.10">
    <property type="entry name" value="Glutaredoxin"/>
    <property type="match status" value="1"/>
</dbReference>
<evidence type="ECO:0000313" key="9">
    <source>
        <dbReference type="EMBL" id="RSH85999.1"/>
    </source>
</evidence>
<feature type="domain" description="Thioredoxin" evidence="8">
    <location>
        <begin position="63"/>
        <end position="222"/>
    </location>
</feature>
<keyword evidence="10" id="KW-1185">Reference proteome</keyword>
<dbReference type="PANTHER" id="PTHR10430:SF39">
    <property type="entry name" value="PEROXISOMAL MEMBRANE ASSOCIATED PROTEIN 20"/>
    <property type="match status" value="1"/>
</dbReference>
<dbReference type="STRING" id="105984.A0A427Y4I7"/>
<evidence type="ECO:0000259" key="8">
    <source>
        <dbReference type="PROSITE" id="PS51352"/>
    </source>
</evidence>
<dbReference type="RefSeq" id="XP_028478784.1">
    <property type="nucleotide sequence ID" value="XM_028619812.1"/>
</dbReference>
<dbReference type="GO" id="GO:0008379">
    <property type="term" value="F:thioredoxin peroxidase activity"/>
    <property type="evidence" value="ECO:0007669"/>
    <property type="project" value="InterPro"/>
</dbReference>
<dbReference type="GO" id="GO:0042744">
    <property type="term" value="P:hydrogen peroxide catabolic process"/>
    <property type="evidence" value="ECO:0007669"/>
    <property type="project" value="TreeGrafter"/>
</dbReference>
<evidence type="ECO:0000256" key="7">
    <source>
        <dbReference type="RuleBase" id="RU366011"/>
    </source>
</evidence>
<feature type="active site" description="Cysteine sulfenic acid (-SOH) intermediate" evidence="6">
    <location>
        <position position="105"/>
    </location>
</feature>
<dbReference type="GeneID" id="39588730"/>
<sequence>MSLAPRTALRAARIATPLRSAIAVRAAHTFAVPTSPRTLAPRRPQIQFKMASSTASLTTAAEVKAGSPVPSVSIRIGDMNSTIDFAGLKGKNVIVTVPGAFTPTCHSQVPGYIELYEQFKGKGVNEIYIVSVNDLFVVNAWKKDLLSQAGLEPNESVKFAGDDKGELTHALGIVLDATGGLGNLRSKRSVIVIEDGKVVSIKVEPDSGKSTVTQADDLIKTL</sequence>
<keyword evidence="5 7" id="KW-0676">Redox-active center</keyword>
<comment type="similarity">
    <text evidence="1 7">Belongs to the peroxiredoxin family. Prx5 subfamily.</text>
</comment>
<dbReference type="InterPro" id="IPR036249">
    <property type="entry name" value="Thioredoxin-like_sf"/>
</dbReference>
<accession>A0A427Y4I7</accession>
<comment type="caution">
    <text evidence="9">The sequence shown here is derived from an EMBL/GenBank/DDBJ whole genome shotgun (WGS) entry which is preliminary data.</text>
</comment>
<evidence type="ECO:0000256" key="3">
    <source>
        <dbReference type="ARBA" id="ARBA00022862"/>
    </source>
</evidence>
<evidence type="ECO:0000256" key="2">
    <source>
        <dbReference type="ARBA" id="ARBA00022559"/>
    </source>
</evidence>
<organism evidence="9 10">
    <name type="scientific">Apiotrichum porosum</name>
    <dbReference type="NCBI Taxonomy" id="105984"/>
    <lineage>
        <taxon>Eukaryota</taxon>
        <taxon>Fungi</taxon>
        <taxon>Dikarya</taxon>
        <taxon>Basidiomycota</taxon>
        <taxon>Agaricomycotina</taxon>
        <taxon>Tremellomycetes</taxon>
        <taxon>Trichosporonales</taxon>
        <taxon>Trichosporonaceae</taxon>
        <taxon>Apiotrichum</taxon>
    </lineage>
</organism>
<evidence type="ECO:0000256" key="5">
    <source>
        <dbReference type="ARBA" id="ARBA00023284"/>
    </source>
</evidence>
<dbReference type="OrthoDB" id="1882547at2759"/>
<dbReference type="InterPro" id="IPR037944">
    <property type="entry name" value="PRX5-like"/>
</dbReference>